<protein>
    <submittedName>
        <fullName evidence="2">Uncharacterized protein</fullName>
    </submittedName>
</protein>
<sequence length="164" mass="18461">MAKYLPRHLRQNAPPPSTFTSDEINAGLDLVTQNHTLRARADDRLAAIFDYERAVSFIKGTTRAQISCHSNLHFLPPKDQFDVEEYPLFQTADLGGRTNSLEFVALVRVVDVEIREPHSPELLKLLKAKFGDGARDPVAWKKSLDMPWAVVTLEKVEGGKNPMH</sequence>
<dbReference type="VEuPathDB" id="FungiDB:SCHCODRAFT_02697606"/>
<dbReference type="eggNOG" id="ENOG502SYDD">
    <property type="taxonomic scope" value="Eukaryota"/>
</dbReference>
<dbReference type="Proteomes" id="UP000007431">
    <property type="component" value="Unassembled WGS sequence"/>
</dbReference>
<keyword evidence="3" id="KW-1185">Reference proteome</keyword>
<dbReference type="RefSeq" id="XP_003034227.1">
    <property type="nucleotide sequence ID" value="XM_003034181.1"/>
</dbReference>
<feature type="region of interest" description="Disordered" evidence="1">
    <location>
        <begin position="1"/>
        <end position="21"/>
    </location>
</feature>
<evidence type="ECO:0000313" key="2">
    <source>
        <dbReference type="EMBL" id="EFI99324.1"/>
    </source>
</evidence>
<dbReference type="HOGENOM" id="CLU_1620011_0_0_1"/>
<gene>
    <name evidence="2" type="ORF">SCHCODRAFT_106519</name>
</gene>
<feature type="compositionally biased region" description="Basic residues" evidence="1">
    <location>
        <begin position="1"/>
        <end position="10"/>
    </location>
</feature>
<feature type="non-terminal residue" evidence="2">
    <location>
        <position position="164"/>
    </location>
</feature>
<organism evidence="3">
    <name type="scientific">Schizophyllum commune (strain H4-8 / FGSC 9210)</name>
    <name type="common">Split gill fungus</name>
    <dbReference type="NCBI Taxonomy" id="578458"/>
    <lineage>
        <taxon>Eukaryota</taxon>
        <taxon>Fungi</taxon>
        <taxon>Dikarya</taxon>
        <taxon>Basidiomycota</taxon>
        <taxon>Agaricomycotina</taxon>
        <taxon>Agaricomycetes</taxon>
        <taxon>Agaricomycetidae</taxon>
        <taxon>Agaricales</taxon>
        <taxon>Schizophyllaceae</taxon>
        <taxon>Schizophyllum</taxon>
    </lineage>
</organism>
<dbReference type="EMBL" id="GL377304">
    <property type="protein sequence ID" value="EFI99324.1"/>
    <property type="molecule type" value="Genomic_DNA"/>
</dbReference>
<evidence type="ECO:0000313" key="3">
    <source>
        <dbReference type="Proteomes" id="UP000007431"/>
    </source>
</evidence>
<name>D8PYV6_SCHCM</name>
<accession>D8PYV6</accession>
<evidence type="ECO:0000256" key="1">
    <source>
        <dbReference type="SAM" id="MobiDB-lite"/>
    </source>
</evidence>
<dbReference type="InParanoid" id="D8PYV6"/>
<dbReference type="GeneID" id="9586226"/>
<proteinExistence type="predicted"/>
<dbReference type="KEGG" id="scm:SCHCO_02697606"/>
<dbReference type="AlphaFoldDB" id="D8PYV6"/>
<reference evidence="2 3" key="1">
    <citation type="journal article" date="2010" name="Nat. Biotechnol.">
        <title>Genome sequence of the model mushroom Schizophyllum commune.</title>
        <authorList>
            <person name="Ohm R.A."/>
            <person name="de Jong J.F."/>
            <person name="Lugones L.G."/>
            <person name="Aerts A."/>
            <person name="Kothe E."/>
            <person name="Stajich J.E."/>
            <person name="de Vries R.P."/>
            <person name="Record E."/>
            <person name="Levasseur A."/>
            <person name="Baker S.E."/>
            <person name="Bartholomew K.A."/>
            <person name="Coutinho P.M."/>
            <person name="Erdmann S."/>
            <person name="Fowler T.J."/>
            <person name="Gathman A.C."/>
            <person name="Lombard V."/>
            <person name="Henrissat B."/>
            <person name="Knabe N."/>
            <person name="Kuees U."/>
            <person name="Lilly W.W."/>
            <person name="Lindquist E."/>
            <person name="Lucas S."/>
            <person name="Magnuson J.K."/>
            <person name="Piumi F."/>
            <person name="Raudaskoski M."/>
            <person name="Salamov A."/>
            <person name="Schmutz J."/>
            <person name="Schwarze F.W.M.R."/>
            <person name="vanKuyk P.A."/>
            <person name="Horton J.S."/>
            <person name="Grigoriev I.V."/>
            <person name="Woesten H.A.B."/>
        </authorList>
    </citation>
    <scope>NUCLEOTIDE SEQUENCE [LARGE SCALE GENOMIC DNA]</scope>
    <source>
        <strain evidence="3">H4-8 / FGSC 9210</strain>
    </source>
</reference>
<dbReference type="OrthoDB" id="3037912at2759"/>